<dbReference type="Gene3D" id="3.40.50.620">
    <property type="entry name" value="HUPs"/>
    <property type="match status" value="2"/>
</dbReference>
<dbReference type="Gene3D" id="1.10.10.830">
    <property type="entry name" value="Ile-tRNA synthetase CP2 domain-like"/>
    <property type="match status" value="1"/>
</dbReference>
<dbReference type="GO" id="GO:0004822">
    <property type="term" value="F:isoleucine-tRNA ligase activity"/>
    <property type="evidence" value="ECO:0007669"/>
    <property type="project" value="UniProtKB-UniRule"/>
</dbReference>
<dbReference type="SUPFAM" id="SSF52374">
    <property type="entry name" value="Nucleotidylyl transferase"/>
    <property type="match status" value="1"/>
</dbReference>
<organism evidence="13 14">
    <name type="scientific">Sinorhizobium fredii (strain USDA 257)</name>
    <dbReference type="NCBI Taxonomy" id="1185652"/>
    <lineage>
        <taxon>Bacteria</taxon>
        <taxon>Pseudomonadati</taxon>
        <taxon>Pseudomonadota</taxon>
        <taxon>Alphaproteobacteria</taxon>
        <taxon>Hyphomicrobiales</taxon>
        <taxon>Rhizobiaceae</taxon>
        <taxon>Sinorhizobium/Ensifer group</taxon>
        <taxon>Sinorhizobium</taxon>
    </lineage>
</organism>
<comment type="similarity">
    <text evidence="1 10">Belongs to the class-I aminoacyl-tRNA synthetase family. IleS type 1 subfamily.</text>
</comment>
<dbReference type="InterPro" id="IPR009080">
    <property type="entry name" value="tRNAsynth_Ia_anticodon-bd"/>
</dbReference>
<keyword evidence="7 10" id="KW-0030">Aminoacyl-tRNA synthetase</keyword>
<dbReference type="EMBL" id="CP003563">
    <property type="protein sequence ID" value="AFL49108.1"/>
    <property type="molecule type" value="Genomic_DNA"/>
</dbReference>
<protein>
    <recommendedName>
        <fullName evidence="10">Isoleucine--tRNA ligase</fullName>
        <ecNumber evidence="10">6.1.1.5</ecNumber>
    </recommendedName>
    <alternativeName>
        <fullName evidence="10">Isoleucyl-tRNA synthetase</fullName>
        <shortName evidence="10">IleRS</shortName>
    </alternativeName>
</protein>
<evidence type="ECO:0000256" key="8">
    <source>
        <dbReference type="ARBA" id="ARBA00025217"/>
    </source>
</evidence>
<dbReference type="PANTHER" id="PTHR42765">
    <property type="entry name" value="SOLEUCYL-TRNA SYNTHETASE"/>
    <property type="match status" value="1"/>
</dbReference>
<dbReference type="STRING" id="1185652.USDA257_c05130"/>
<evidence type="ECO:0000256" key="10">
    <source>
        <dbReference type="HAMAP-Rule" id="MF_02002"/>
    </source>
</evidence>
<dbReference type="InterPro" id="IPR001412">
    <property type="entry name" value="aa-tRNA-synth_I_CS"/>
</dbReference>
<dbReference type="Pfam" id="PF08264">
    <property type="entry name" value="Anticodon_1"/>
    <property type="match status" value="1"/>
</dbReference>
<dbReference type="InterPro" id="IPR013155">
    <property type="entry name" value="M/V/L/I-tRNA-synth_anticd-bd"/>
</dbReference>
<proteinExistence type="inferred from homology"/>
<name>I3WZQ2_SINF2</name>
<feature type="domain" description="Aminoacyl-tRNA synthetase class Ia" evidence="11">
    <location>
        <begin position="39"/>
        <end position="684"/>
    </location>
</feature>
<evidence type="ECO:0000256" key="1">
    <source>
        <dbReference type="ARBA" id="ARBA00006887"/>
    </source>
</evidence>
<feature type="binding site" evidence="10">
    <location>
        <position position="650"/>
    </location>
    <ligand>
        <name>ATP</name>
        <dbReference type="ChEBI" id="CHEBI:30616"/>
    </ligand>
</feature>
<feature type="binding site" evidence="10">
    <location>
        <position position="606"/>
    </location>
    <ligand>
        <name>L-isoleucyl-5'-AMP</name>
        <dbReference type="ChEBI" id="CHEBI:178002"/>
    </ligand>
</feature>
<dbReference type="EC" id="6.1.1.5" evidence="10"/>
<evidence type="ECO:0000256" key="3">
    <source>
        <dbReference type="ARBA" id="ARBA00022598"/>
    </source>
</evidence>
<dbReference type="PRINTS" id="PR00984">
    <property type="entry name" value="TRNASYNTHILE"/>
</dbReference>
<comment type="caution">
    <text evidence="10">Lacks conserved residue(s) required for the propagation of feature annotation.</text>
</comment>
<feature type="domain" description="Methionyl/Valyl/Leucyl/Isoleucyl-tRNA synthetase anticodon-binding" evidence="12">
    <location>
        <begin position="729"/>
        <end position="878"/>
    </location>
</feature>
<dbReference type="PROSITE" id="PS00178">
    <property type="entry name" value="AA_TRNA_LIGASE_I"/>
    <property type="match status" value="1"/>
</dbReference>
<sequence>MQKTMTETAEKIDYSSTLYLPQTEFPMRAGLPQKEPETVARWQKMELYKKLRASSAGRDKFVLHDGPPYANGNIHIGHALNKILKDVINRSFQMRGFDASYVPGWDCHGLPIEWKIEEKYREKGRNKDEVPVNEFRRECREFASGWIGVQTEEFKRLGIEGDFENPYTTMNFHAEARIAGELIKIAKAGQLYRGSKPVMWSVVERTALAEAEVEYADVESDMIWVKFPVVEGPDALIGAFVVIWTTTPWTIPGNRAVAYSSRYAYGLYEVATAENDYGPQPGEKLIFAKRLAEESAAKAKVTFNFVRDLEADELSTVTCAHPLHGLGGGYAFKVPLLDGDHVTDDAGTGFVHTAPGHGREDFEAWMDSARALEARGISSAIPFTVDDAGYFTADAPGFGPEAEGGAGRVIDDKGKKGDANDRVIKALIARHALFARGRLKHSYPHSWRSKKPVIFRNTPQWFVYMDKDFGDGTTLRGRALNAIDETRFVPGAGQNRLRAMIEQRPDWVLSRQRAWGVPIAIFADDQGEILVDEDVNLRILDAFEKEGADAWFAEGAKERFLGNDYDHARWHQVMDILDVWFDSGSTHTFTLEDRPDLKWPADLYLEGSDQHRGWFHSSLLESCATRGRAPYNAVVTHGFTMDEKGEKMSKSKGNTVTPQEVMKDAGADILRLWVMTTDYWEDQRLGKTIIQTNIDAYRKLRNTVRWMLGTLAHDKGEVVAVADMPELEQLMLHRLAELDRLVREGYDAFDFKRIARALIDFSNVELSAFYFDIRKDALYCDAPSSLRRRAALHVIRTLFDCLVTWLAPMLPFTAEEAWLSRNPEAVSVHLEQFPAVPAEWRNDALAEKWRKIREVRKVVTGALEIERKDKRIGSSLEAAPIVHVADPDLRAALDGQDFAEICITSAIELNGAEGPDGAFTLPEVAKVSVVPKLAEGRKCARSWRITTDVGSDPLYPDVSARDAAALRELGFKP</sequence>
<dbReference type="NCBIfam" id="TIGR00392">
    <property type="entry name" value="ileS"/>
    <property type="match status" value="1"/>
</dbReference>
<dbReference type="PANTHER" id="PTHR42765:SF1">
    <property type="entry name" value="ISOLEUCINE--TRNA LIGASE, MITOCHONDRIAL"/>
    <property type="match status" value="1"/>
</dbReference>
<dbReference type="GO" id="GO:0005829">
    <property type="term" value="C:cytosol"/>
    <property type="evidence" value="ECO:0007669"/>
    <property type="project" value="TreeGrafter"/>
</dbReference>
<accession>I3WZQ2</accession>
<comment type="function">
    <text evidence="8 10">Catalyzes the attachment of isoleucine to tRNA(Ile). As IleRS can inadvertently accommodate and process structurally similar amino acids such as valine, to avoid such errors it has two additional distinct tRNA(Ile)-dependent editing activities. One activity is designated as 'pretransfer' editing and involves the hydrolysis of activated Val-AMP. The other activity is designated 'posttransfer' editing and involves deacylation of mischarged Val-tRNA(Ile).</text>
</comment>
<dbReference type="Proteomes" id="UP000006180">
    <property type="component" value="Chromosome"/>
</dbReference>
<dbReference type="GO" id="GO:0000049">
    <property type="term" value="F:tRNA binding"/>
    <property type="evidence" value="ECO:0007669"/>
    <property type="project" value="InterPro"/>
</dbReference>
<dbReference type="HAMAP" id="MF_02002">
    <property type="entry name" value="Ile_tRNA_synth_type1"/>
    <property type="match status" value="1"/>
</dbReference>
<keyword evidence="4 10" id="KW-0547">Nucleotide-binding</keyword>
<dbReference type="SUPFAM" id="SSF50677">
    <property type="entry name" value="ValRS/IleRS/LeuRS editing domain"/>
    <property type="match status" value="1"/>
</dbReference>
<dbReference type="CDD" id="cd07960">
    <property type="entry name" value="Anticodon_Ia_Ile_BEm"/>
    <property type="match status" value="1"/>
</dbReference>
<dbReference type="PATRIC" id="fig|1185652.3.peg.528"/>
<evidence type="ECO:0000256" key="4">
    <source>
        <dbReference type="ARBA" id="ARBA00022741"/>
    </source>
</evidence>
<dbReference type="eggNOG" id="COG0060">
    <property type="taxonomic scope" value="Bacteria"/>
</dbReference>
<dbReference type="InterPro" id="IPR014729">
    <property type="entry name" value="Rossmann-like_a/b/a_fold"/>
</dbReference>
<keyword evidence="5 10" id="KW-0067">ATP-binding</keyword>
<evidence type="ECO:0000313" key="13">
    <source>
        <dbReference type="EMBL" id="AFL49108.1"/>
    </source>
</evidence>
<evidence type="ECO:0000259" key="12">
    <source>
        <dbReference type="Pfam" id="PF08264"/>
    </source>
</evidence>
<dbReference type="GO" id="GO:0006428">
    <property type="term" value="P:isoleucyl-tRNA aminoacylation"/>
    <property type="evidence" value="ECO:0007669"/>
    <property type="project" value="UniProtKB-UniRule"/>
</dbReference>
<evidence type="ECO:0000313" key="14">
    <source>
        <dbReference type="Proteomes" id="UP000006180"/>
    </source>
</evidence>
<dbReference type="KEGG" id="sfd:USDA257_c05130"/>
<evidence type="ECO:0000256" key="7">
    <source>
        <dbReference type="ARBA" id="ARBA00023146"/>
    </source>
</evidence>
<feature type="short sequence motif" description="'KMSKS' region" evidence="10">
    <location>
        <begin position="647"/>
        <end position="651"/>
    </location>
</feature>
<comment type="subunit">
    <text evidence="10">Monomer.</text>
</comment>
<dbReference type="InterPro" id="IPR002300">
    <property type="entry name" value="aa-tRNA-synth_Ia"/>
</dbReference>
<evidence type="ECO:0000256" key="5">
    <source>
        <dbReference type="ARBA" id="ARBA00022840"/>
    </source>
</evidence>
<dbReference type="InterPro" id="IPR002301">
    <property type="entry name" value="Ile-tRNA-ligase"/>
</dbReference>
<dbReference type="GO" id="GO:0002161">
    <property type="term" value="F:aminoacyl-tRNA deacylase activity"/>
    <property type="evidence" value="ECO:0007669"/>
    <property type="project" value="InterPro"/>
</dbReference>
<evidence type="ECO:0000256" key="2">
    <source>
        <dbReference type="ARBA" id="ARBA00022490"/>
    </source>
</evidence>
<comment type="subcellular location">
    <subcellularLocation>
        <location evidence="10">Cytoplasm</location>
    </subcellularLocation>
</comment>
<dbReference type="Gene3D" id="1.10.730.20">
    <property type="match status" value="1"/>
</dbReference>
<comment type="catalytic activity">
    <reaction evidence="9 10">
        <text>tRNA(Ile) + L-isoleucine + ATP = L-isoleucyl-tRNA(Ile) + AMP + diphosphate</text>
        <dbReference type="Rhea" id="RHEA:11060"/>
        <dbReference type="Rhea" id="RHEA-COMP:9666"/>
        <dbReference type="Rhea" id="RHEA-COMP:9695"/>
        <dbReference type="ChEBI" id="CHEBI:30616"/>
        <dbReference type="ChEBI" id="CHEBI:33019"/>
        <dbReference type="ChEBI" id="CHEBI:58045"/>
        <dbReference type="ChEBI" id="CHEBI:78442"/>
        <dbReference type="ChEBI" id="CHEBI:78528"/>
        <dbReference type="ChEBI" id="CHEBI:456215"/>
        <dbReference type="EC" id="6.1.1.5"/>
    </reaction>
</comment>
<comment type="domain">
    <text evidence="10">IleRS has two distinct active sites: one for aminoacylation and one for editing. The misactivated valine is translocated from the active site to the editing site, which sterically excludes the correctly activated isoleucine. The single editing site contains two valyl binding pockets, one specific for each substrate (Val-AMP or Val-tRNA(Ile)).</text>
</comment>
<reference evidence="13 14" key="1">
    <citation type="journal article" date="2012" name="J. Bacteriol.">
        <title>Complete genome sequence of the broad-host-range strain Sinorhizobium fredii USDA257.</title>
        <authorList>
            <person name="Schuldes J."/>
            <person name="Rodriguez Orbegoso M."/>
            <person name="Schmeisser C."/>
            <person name="Krishnan H.B."/>
            <person name="Daniel R."/>
            <person name="Streit W.R."/>
        </authorList>
    </citation>
    <scope>NUCLEOTIDE SEQUENCE [LARGE SCALE GENOMIC DNA]</scope>
    <source>
        <strain evidence="13 14">USDA 257</strain>
    </source>
</reference>
<dbReference type="InterPro" id="IPR050081">
    <property type="entry name" value="Ile-tRNA_ligase"/>
</dbReference>
<dbReference type="AlphaFoldDB" id="I3WZQ2"/>
<gene>
    <name evidence="10 13" type="primary">ileS</name>
    <name evidence="13" type="ORF">USDA257_c05130</name>
</gene>
<dbReference type="GO" id="GO:0005524">
    <property type="term" value="F:ATP binding"/>
    <property type="evidence" value="ECO:0007669"/>
    <property type="project" value="UniProtKB-UniRule"/>
</dbReference>
<dbReference type="InterPro" id="IPR023585">
    <property type="entry name" value="Ile-tRNA-ligase_type1"/>
</dbReference>
<dbReference type="Gene3D" id="3.90.740.10">
    <property type="entry name" value="Valyl/Leucyl/Isoleucyl-tRNA synthetase, editing domain"/>
    <property type="match status" value="1"/>
</dbReference>
<evidence type="ECO:0000256" key="9">
    <source>
        <dbReference type="ARBA" id="ARBA00048359"/>
    </source>
</evidence>
<keyword evidence="2 10" id="KW-0963">Cytoplasm</keyword>
<dbReference type="FunFam" id="3.40.50.620:FF:000042">
    <property type="entry name" value="Isoleucine--tRNA ligase"/>
    <property type="match status" value="1"/>
</dbReference>
<evidence type="ECO:0000259" key="11">
    <source>
        <dbReference type="Pfam" id="PF00133"/>
    </source>
</evidence>
<feature type="short sequence motif" description="'HIGH' region" evidence="10">
    <location>
        <begin position="68"/>
        <end position="78"/>
    </location>
</feature>
<dbReference type="InterPro" id="IPR009008">
    <property type="entry name" value="Val/Leu/Ile-tRNA-synth_edit"/>
</dbReference>
<keyword evidence="6 10" id="KW-0648">Protein biosynthesis</keyword>
<dbReference type="Pfam" id="PF00133">
    <property type="entry name" value="tRNA-synt_1"/>
    <property type="match status" value="1"/>
</dbReference>
<dbReference type="SUPFAM" id="SSF47323">
    <property type="entry name" value="Anticodon-binding domain of a subclass of class I aminoacyl-tRNA synthetases"/>
    <property type="match status" value="1"/>
</dbReference>
<dbReference type="InterPro" id="IPR033708">
    <property type="entry name" value="Anticodon_Ile_BEm"/>
</dbReference>
<evidence type="ECO:0000256" key="6">
    <source>
        <dbReference type="ARBA" id="ARBA00022917"/>
    </source>
</evidence>
<dbReference type="HOGENOM" id="CLU_001493_7_0_5"/>
<keyword evidence="3 10" id="KW-0436">Ligase</keyword>